<comment type="caution">
    <text evidence="1">The sequence shown here is derived from an EMBL/GenBank/DDBJ whole genome shotgun (WGS) entry which is preliminary data.</text>
</comment>
<dbReference type="EMBL" id="LRHK01000001">
    <property type="protein sequence ID" value="KWX19013.1"/>
    <property type="molecule type" value="Genomic_DNA"/>
</dbReference>
<organism evidence="1 2">
    <name type="scientific">Enterococcus faecium</name>
    <name type="common">Streptococcus faecium</name>
    <dbReference type="NCBI Taxonomy" id="1352"/>
    <lineage>
        <taxon>Bacteria</taxon>
        <taxon>Bacillati</taxon>
        <taxon>Bacillota</taxon>
        <taxon>Bacilli</taxon>
        <taxon>Lactobacillales</taxon>
        <taxon>Enterococcaceae</taxon>
        <taxon>Enterococcus</taxon>
    </lineage>
</organism>
<evidence type="ECO:0008006" key="3">
    <source>
        <dbReference type="Google" id="ProtNLM"/>
    </source>
</evidence>
<dbReference type="AlphaFoldDB" id="A0A132P9L8"/>
<proteinExistence type="predicted"/>
<protein>
    <recommendedName>
        <fullName evidence="3">Tetratricopeptide repeat protein</fullName>
    </recommendedName>
</protein>
<evidence type="ECO:0000313" key="1">
    <source>
        <dbReference type="EMBL" id="KWX19013.1"/>
    </source>
</evidence>
<dbReference type="RefSeq" id="WP_002317635.1">
    <property type="nucleotide sequence ID" value="NZ_CP120355.1"/>
</dbReference>
<accession>A0A132P9L8</accession>
<evidence type="ECO:0000313" key="2">
    <source>
        <dbReference type="Proteomes" id="UP000070452"/>
    </source>
</evidence>
<gene>
    <name evidence="1" type="ORF">AWT83_11225</name>
</gene>
<sequence>MKPIDFPEKYENLMRVAQQALANQQYQQAKELFQRAYELKESFEANSLLVFCLYELDEKKEALKQALLHEKQYLQNEEFAEFYFDLLISTQDFLYARKLIASTDFYEAFEQRVIEKIQFAEELSGQMERQKIKALHNKSEELPSLEPARQLASIDEIEQLPYHEFIQTASKLIVSPEVHILARAKLLETLRQLNECHPVFYLTIEEKLVKVIPKDLSKPQQQASYQQLCVFSDRYGNEDALLSSVLKEEFTLQSAIVYPVYDTYIEDPKRWFQLTVEACTGKTMYEGTEDEKQDFLKKREKILQQMIFFH</sequence>
<dbReference type="Proteomes" id="UP000070452">
    <property type="component" value="Unassembled WGS sequence"/>
</dbReference>
<name>A0A132P9L8_ENTFC</name>
<reference evidence="1 2" key="1">
    <citation type="submission" date="2016-01" db="EMBL/GenBank/DDBJ databases">
        <title>Molecular Mechanisms for transfer of large genomic segments between Enterococcus faecium strains.</title>
        <authorList>
            <person name="Garcia-Solache M.A."/>
            <person name="Lebreton F."/>
            <person name="Mclaughlin R.E."/>
            <person name="Whiteaker J.D."/>
            <person name="Gilmore M.S."/>
            <person name="Rice L.B."/>
        </authorList>
    </citation>
    <scope>NUCLEOTIDE SEQUENCE [LARGE SCALE GENOMIC DNA]</scope>
    <source>
        <strain evidence="1 2">D344RRF x C68</strain>
    </source>
</reference>